<gene>
    <name evidence="3" type="ORF">PXX05_02845</name>
</gene>
<dbReference type="RefSeq" id="WP_275089544.1">
    <property type="nucleotide sequence ID" value="NZ_CP119078.1"/>
</dbReference>
<proteinExistence type="predicted"/>
<sequence>MKRLALLAVTAFMAVLLSACGESAEKKAENNATTTVEQQDQNKPADTTTDTTKTDQTTGQ</sequence>
<feature type="chain" id="PRO_5045387201" evidence="2">
    <location>
        <begin position="20"/>
        <end position="60"/>
    </location>
</feature>
<reference evidence="3 4" key="1">
    <citation type="submission" date="2023-02" db="EMBL/GenBank/DDBJ databases">
        <title>Genome Sequence of L. cardiaca H63T.</title>
        <authorList>
            <person name="Lopez A.E."/>
            <person name="Cianciotto N.P."/>
        </authorList>
    </citation>
    <scope>NUCLEOTIDE SEQUENCE [LARGE SCALE GENOMIC DNA]</scope>
    <source>
        <strain evidence="3 4">H63</strain>
    </source>
</reference>
<evidence type="ECO:0000256" key="2">
    <source>
        <dbReference type="SAM" id="SignalP"/>
    </source>
</evidence>
<feature type="compositionally biased region" description="Low complexity" evidence="1">
    <location>
        <begin position="46"/>
        <end position="60"/>
    </location>
</feature>
<evidence type="ECO:0000313" key="4">
    <source>
        <dbReference type="Proteomes" id="UP001222087"/>
    </source>
</evidence>
<protein>
    <submittedName>
        <fullName evidence="3">Uncharacterized protein</fullName>
    </submittedName>
</protein>
<name>A0ABY8AX76_9GAMM</name>
<feature type="signal peptide" evidence="2">
    <location>
        <begin position="1"/>
        <end position="19"/>
    </location>
</feature>
<keyword evidence="2" id="KW-0732">Signal</keyword>
<dbReference type="Proteomes" id="UP001222087">
    <property type="component" value="Chromosome"/>
</dbReference>
<organism evidence="3 4">
    <name type="scientific">Legionella cardiaca</name>
    <dbReference type="NCBI Taxonomy" id="1071983"/>
    <lineage>
        <taxon>Bacteria</taxon>
        <taxon>Pseudomonadati</taxon>
        <taxon>Pseudomonadota</taxon>
        <taxon>Gammaproteobacteria</taxon>
        <taxon>Legionellales</taxon>
        <taxon>Legionellaceae</taxon>
        <taxon>Legionella</taxon>
    </lineage>
</organism>
<feature type="compositionally biased region" description="Polar residues" evidence="1">
    <location>
        <begin position="30"/>
        <end position="45"/>
    </location>
</feature>
<accession>A0ABY8AX76</accession>
<feature type="region of interest" description="Disordered" evidence="1">
    <location>
        <begin position="24"/>
        <end position="60"/>
    </location>
</feature>
<keyword evidence="4" id="KW-1185">Reference proteome</keyword>
<evidence type="ECO:0000313" key="3">
    <source>
        <dbReference type="EMBL" id="WED43732.1"/>
    </source>
</evidence>
<dbReference type="PROSITE" id="PS51257">
    <property type="entry name" value="PROKAR_LIPOPROTEIN"/>
    <property type="match status" value="1"/>
</dbReference>
<dbReference type="EMBL" id="CP119078">
    <property type="protein sequence ID" value="WED43732.1"/>
    <property type="molecule type" value="Genomic_DNA"/>
</dbReference>
<evidence type="ECO:0000256" key="1">
    <source>
        <dbReference type="SAM" id="MobiDB-lite"/>
    </source>
</evidence>